<dbReference type="EMBL" id="CP000473">
    <property type="protein sequence ID" value="ABJ82492.1"/>
    <property type="molecule type" value="Genomic_DNA"/>
</dbReference>
<feature type="compositionally biased region" description="Low complexity" evidence="1">
    <location>
        <begin position="87"/>
        <end position="119"/>
    </location>
</feature>
<name>Q028R0_SOLUE</name>
<evidence type="ECO:0000259" key="3">
    <source>
        <dbReference type="Pfam" id="PF05036"/>
    </source>
</evidence>
<dbReference type="HOGENOM" id="CLU_1359649_0_0_0"/>
<evidence type="ECO:0000256" key="1">
    <source>
        <dbReference type="SAM" id="MobiDB-lite"/>
    </source>
</evidence>
<dbReference type="OrthoDB" id="119559at2"/>
<keyword evidence="2" id="KW-1133">Transmembrane helix</keyword>
<feature type="region of interest" description="Disordered" evidence="1">
    <location>
        <begin position="44"/>
        <end position="119"/>
    </location>
</feature>
<gene>
    <name evidence="4" type="ordered locus">Acid_1500</name>
</gene>
<dbReference type="InterPro" id="IPR007730">
    <property type="entry name" value="SPOR-like_dom"/>
</dbReference>
<feature type="compositionally biased region" description="Pro residues" evidence="1">
    <location>
        <begin position="70"/>
        <end position="82"/>
    </location>
</feature>
<dbReference type="AlphaFoldDB" id="Q028R0"/>
<evidence type="ECO:0000313" key="4">
    <source>
        <dbReference type="EMBL" id="ABJ82492.1"/>
    </source>
</evidence>
<dbReference type="SUPFAM" id="SSF110997">
    <property type="entry name" value="Sporulation related repeat"/>
    <property type="match status" value="1"/>
</dbReference>
<dbReference type="Gene3D" id="3.30.70.1070">
    <property type="entry name" value="Sporulation related repeat"/>
    <property type="match status" value="1"/>
</dbReference>
<feature type="domain" description="SPOR" evidence="3">
    <location>
        <begin position="142"/>
        <end position="197"/>
    </location>
</feature>
<accession>Q028R0</accession>
<proteinExistence type="predicted"/>
<sequence length="201" mass="20784">MRNNDTGEFELVVGNKQLLSGFFIVVLLFAVAFAMGYVVGQNSPRSAKMASEGGATSAPVTSAADARPQPYAPPPAPAPAPAPTGEQAPESTPQPSTQPAQGSQPAAASPATKAAEEPASPGIVASADLPAGNYWQVLAVKPEVSDAMRQTLKDKGFQVVLTPGINNLTRVLVGPFGDTNAMGRAKTELENAGFRPVRYKP</sequence>
<keyword evidence="2" id="KW-0472">Membrane</keyword>
<feature type="transmembrane region" description="Helical" evidence="2">
    <location>
        <begin position="20"/>
        <end position="39"/>
    </location>
</feature>
<protein>
    <submittedName>
        <fullName evidence="4">Sporulation domain protein</fullName>
    </submittedName>
</protein>
<dbReference type="KEGG" id="sus:Acid_1500"/>
<dbReference type="Pfam" id="PF05036">
    <property type="entry name" value="SPOR"/>
    <property type="match status" value="1"/>
</dbReference>
<reference evidence="4" key="1">
    <citation type="submission" date="2006-10" db="EMBL/GenBank/DDBJ databases">
        <title>Complete sequence of Solibacter usitatus Ellin6076.</title>
        <authorList>
            <consortium name="US DOE Joint Genome Institute"/>
            <person name="Copeland A."/>
            <person name="Lucas S."/>
            <person name="Lapidus A."/>
            <person name="Barry K."/>
            <person name="Detter J.C."/>
            <person name="Glavina del Rio T."/>
            <person name="Hammon N."/>
            <person name="Israni S."/>
            <person name="Dalin E."/>
            <person name="Tice H."/>
            <person name="Pitluck S."/>
            <person name="Thompson L.S."/>
            <person name="Brettin T."/>
            <person name="Bruce D."/>
            <person name="Han C."/>
            <person name="Tapia R."/>
            <person name="Gilna P."/>
            <person name="Schmutz J."/>
            <person name="Larimer F."/>
            <person name="Land M."/>
            <person name="Hauser L."/>
            <person name="Kyrpides N."/>
            <person name="Mikhailova N."/>
            <person name="Janssen P.H."/>
            <person name="Kuske C.R."/>
            <person name="Richardson P."/>
        </authorList>
    </citation>
    <scope>NUCLEOTIDE SEQUENCE</scope>
    <source>
        <strain evidence="4">Ellin6076</strain>
    </source>
</reference>
<evidence type="ECO:0000256" key="2">
    <source>
        <dbReference type="SAM" id="Phobius"/>
    </source>
</evidence>
<dbReference type="STRING" id="234267.Acid_1500"/>
<dbReference type="InterPro" id="IPR036680">
    <property type="entry name" value="SPOR-like_sf"/>
</dbReference>
<dbReference type="InParanoid" id="Q028R0"/>
<keyword evidence="2" id="KW-0812">Transmembrane</keyword>
<dbReference type="GO" id="GO:0042834">
    <property type="term" value="F:peptidoglycan binding"/>
    <property type="evidence" value="ECO:0007669"/>
    <property type="project" value="InterPro"/>
</dbReference>
<organism evidence="4">
    <name type="scientific">Solibacter usitatus (strain Ellin6076)</name>
    <dbReference type="NCBI Taxonomy" id="234267"/>
    <lineage>
        <taxon>Bacteria</taxon>
        <taxon>Pseudomonadati</taxon>
        <taxon>Acidobacteriota</taxon>
        <taxon>Terriglobia</taxon>
        <taxon>Bryobacterales</taxon>
        <taxon>Solibacteraceae</taxon>
        <taxon>Candidatus Solibacter</taxon>
    </lineage>
</organism>